<dbReference type="GO" id="GO:0004499">
    <property type="term" value="F:N,N-dimethylaniline monooxygenase activity"/>
    <property type="evidence" value="ECO:0007669"/>
    <property type="project" value="InterPro"/>
</dbReference>
<dbReference type="InterPro" id="IPR020946">
    <property type="entry name" value="Flavin_mOase-like"/>
</dbReference>
<dbReference type="Proteomes" id="UP000252586">
    <property type="component" value="Unassembled WGS sequence"/>
</dbReference>
<evidence type="ECO:0000256" key="3">
    <source>
        <dbReference type="ARBA" id="ARBA00022630"/>
    </source>
</evidence>
<comment type="similarity">
    <text evidence="1">Belongs to the FMO family.</text>
</comment>
<protein>
    <submittedName>
        <fullName evidence="7">Cation diffusion facilitator CzcD-associated flavoprotein CzcO</fullName>
    </submittedName>
</protein>
<sequence>MTTYAVIGAGVAGLAAARAFLARGLDVEVFEAASGLGGIWDARRADSPVARNTHVIASKGVQAFPEFPMPQDYPDYPGHELVLRYLHAYAEEFDLVSRIRFDTAVARIEPAPDGPDAGWVVTLADGTTREFAGVVLATGHDRSPRRVEFPGEATIPVLHSIDYGHPEQVLGKRVLVVGAGQSAADILADCAVNAALTVHSSRRGFYCMPKYLLGRPTDTMLQGRMWRPLRRRASLSLFSYLRNRSRTYGLPVPDFSGGVVIPMLGDQLHHHYSHGDIVAKPGVVSIHDDLVTFTDGSEEKVDLVVLATGFVPDYPIVARAHLNWPDDAPGPGLYLHLFPPNTPNLFVVGMARPIGSHWDVYAAQARLVADYLVARREPARVSAFEGALTRPQPELRAGIRLYHGDRYPLVVEKQEYLNQLRAHAKLLRGKDRS</sequence>
<dbReference type="GO" id="GO:0050661">
    <property type="term" value="F:NADP binding"/>
    <property type="evidence" value="ECO:0007669"/>
    <property type="project" value="InterPro"/>
</dbReference>
<dbReference type="InterPro" id="IPR050346">
    <property type="entry name" value="FMO-like"/>
</dbReference>
<dbReference type="OrthoDB" id="5168853at2"/>
<dbReference type="SUPFAM" id="SSF51905">
    <property type="entry name" value="FAD/NAD(P)-binding domain"/>
    <property type="match status" value="3"/>
</dbReference>
<reference evidence="7 8" key="1">
    <citation type="submission" date="2018-06" db="EMBL/GenBank/DDBJ databases">
        <title>Genomic Encyclopedia of Type Strains, Phase IV (KMG-IV): sequencing the most valuable type-strain genomes for metagenomic binning, comparative biology and taxonomic classification.</title>
        <authorList>
            <person name="Goeker M."/>
        </authorList>
    </citation>
    <scope>NUCLEOTIDE SEQUENCE [LARGE SCALE GENOMIC DNA]</scope>
    <source>
        <strain evidence="7 8">DSM 44599</strain>
    </source>
</reference>
<dbReference type="RefSeq" id="WP_147265846.1">
    <property type="nucleotide sequence ID" value="NZ_QNRE01000006.1"/>
</dbReference>
<dbReference type="GO" id="GO:0050660">
    <property type="term" value="F:flavin adenine dinucleotide binding"/>
    <property type="evidence" value="ECO:0007669"/>
    <property type="project" value="InterPro"/>
</dbReference>
<evidence type="ECO:0000256" key="6">
    <source>
        <dbReference type="ARBA" id="ARBA00023002"/>
    </source>
</evidence>
<keyword evidence="6" id="KW-0560">Oxidoreductase</keyword>
<keyword evidence="4" id="KW-0274">FAD</keyword>
<keyword evidence="3" id="KW-0285">Flavoprotein</keyword>
<proteinExistence type="inferred from homology"/>
<dbReference type="PRINTS" id="PR00370">
    <property type="entry name" value="FMOXYGENASE"/>
</dbReference>
<dbReference type="InterPro" id="IPR000960">
    <property type="entry name" value="Flavin_mOase"/>
</dbReference>
<comment type="similarity">
    <text evidence="2">Belongs to the FAD-binding monooxygenase family.</text>
</comment>
<dbReference type="EMBL" id="QNRE01000006">
    <property type="protein sequence ID" value="RBO90158.1"/>
    <property type="molecule type" value="Genomic_DNA"/>
</dbReference>
<accession>A0A366DLP8</accession>
<organism evidence="7 8">
    <name type="scientific">Nocardia puris</name>
    <dbReference type="NCBI Taxonomy" id="208602"/>
    <lineage>
        <taxon>Bacteria</taxon>
        <taxon>Bacillati</taxon>
        <taxon>Actinomycetota</taxon>
        <taxon>Actinomycetes</taxon>
        <taxon>Mycobacteriales</taxon>
        <taxon>Nocardiaceae</taxon>
        <taxon>Nocardia</taxon>
    </lineage>
</organism>
<dbReference type="PIRSF" id="PIRSF000332">
    <property type="entry name" value="FMO"/>
    <property type="match status" value="1"/>
</dbReference>
<dbReference type="InterPro" id="IPR036188">
    <property type="entry name" value="FAD/NAD-bd_sf"/>
</dbReference>
<dbReference type="Pfam" id="PF00743">
    <property type="entry name" value="FMO-like"/>
    <property type="match status" value="1"/>
</dbReference>
<keyword evidence="5" id="KW-0521">NADP</keyword>
<evidence type="ECO:0000256" key="4">
    <source>
        <dbReference type="ARBA" id="ARBA00022827"/>
    </source>
</evidence>
<dbReference type="PANTHER" id="PTHR23023">
    <property type="entry name" value="DIMETHYLANILINE MONOOXYGENASE"/>
    <property type="match status" value="1"/>
</dbReference>
<gene>
    <name evidence="7" type="ORF">DFR74_10642</name>
</gene>
<evidence type="ECO:0000256" key="1">
    <source>
        <dbReference type="ARBA" id="ARBA00009183"/>
    </source>
</evidence>
<evidence type="ECO:0000313" key="8">
    <source>
        <dbReference type="Proteomes" id="UP000252586"/>
    </source>
</evidence>
<comment type="caution">
    <text evidence="7">The sequence shown here is derived from an EMBL/GenBank/DDBJ whole genome shotgun (WGS) entry which is preliminary data.</text>
</comment>
<evidence type="ECO:0000313" key="7">
    <source>
        <dbReference type="EMBL" id="RBO90158.1"/>
    </source>
</evidence>
<evidence type="ECO:0000256" key="2">
    <source>
        <dbReference type="ARBA" id="ARBA00010139"/>
    </source>
</evidence>
<dbReference type="Gene3D" id="3.50.50.60">
    <property type="entry name" value="FAD/NAD(P)-binding domain"/>
    <property type="match status" value="1"/>
</dbReference>
<dbReference type="AlphaFoldDB" id="A0A366DLP8"/>
<dbReference type="STRING" id="1210090.GCA_001613185_04086"/>
<name>A0A366DLP8_9NOCA</name>
<keyword evidence="8" id="KW-1185">Reference proteome</keyword>
<evidence type="ECO:0000256" key="5">
    <source>
        <dbReference type="ARBA" id="ARBA00022857"/>
    </source>
</evidence>